<comment type="caution">
    <text evidence="12">The sequence shown here is derived from an EMBL/GenBank/DDBJ whole genome shotgun (WGS) entry which is preliminary data.</text>
</comment>
<evidence type="ECO:0000313" key="13">
    <source>
        <dbReference type="Proteomes" id="UP001237642"/>
    </source>
</evidence>
<dbReference type="Pfam" id="PF08263">
    <property type="entry name" value="LRRNT_2"/>
    <property type="match status" value="1"/>
</dbReference>
<feature type="domain" description="Protein kinase" evidence="11">
    <location>
        <begin position="314"/>
        <end position="685"/>
    </location>
</feature>
<comment type="subcellular location">
    <subcellularLocation>
        <location evidence="2">Cell membrane</location>
    </subcellularLocation>
    <subcellularLocation>
        <location evidence="1">Membrane</location>
        <topology evidence="1">Single-pass membrane protein</topology>
    </subcellularLocation>
</comment>
<keyword evidence="12" id="KW-0808">Transferase</keyword>
<dbReference type="PANTHER" id="PTHR27008">
    <property type="entry name" value="OS04G0122200 PROTEIN"/>
    <property type="match status" value="1"/>
</dbReference>
<evidence type="ECO:0000256" key="4">
    <source>
        <dbReference type="ARBA" id="ARBA00022614"/>
    </source>
</evidence>
<dbReference type="Pfam" id="PF13855">
    <property type="entry name" value="LRR_8"/>
    <property type="match status" value="2"/>
</dbReference>
<dbReference type="InterPro" id="IPR013210">
    <property type="entry name" value="LRR_N_plant-typ"/>
</dbReference>
<evidence type="ECO:0000256" key="8">
    <source>
        <dbReference type="ARBA" id="ARBA00022989"/>
    </source>
</evidence>
<sequence>MEFKKTISADPNSTLANWNEMVDVCNFTGVVCNRTDHRVHELVLPDTKLVGLFSPFLFNLTRLQVIRLNGNNLHGSLPDCFSSFTELFVLLLAENNLMGNIPPSLFSNCTSLTNIDLSHNLLTGTIPADIGKCPHLWNLNLYNNQFTGEIPSSLTNLSAMYNLDLEYNHLSGELPGQVMAQLPRLAFLHLSNNKMISHDRNTNLDPFFTLLANCTRLMELELGGMDLGGTLPSSIGRLSSTVKYVLLHENQIFGSIPPAVGNLWNLSLLNLTSNLLNGTISPEIRRMKNLERLVLSYNYFTGEIPAELGQLHQLGLLDLSSNQFSGLIPKNLRNLVQLKELYLNNNNLSGEIPPSLWKCKDLDKLDLSYNMLTGKIPTQISAMSEMGIYLNLSHNHLQGPLPTELSKLVKIQEIDLSSNNLSGPIFTQISSCIAVTKMNFSKNSLVGQLPDSLDNLKNLQAFDVSNNSLFGAIPTSLSKLQNLTFLNLSYNHFTGKLPSGGFFDTAKNLSFLDLNLVQMVNICSDIAEALVSDFGIARLVMTVGGNTPVIENMGDSTANLLSGTIGYIAPEYGFGSGTSIKGDVYSFGVLVLEVVTRKRPTDDMFTGGLSLHKWVKSHYQGRMEKIINSNMVRAIRNQSPEVKRMWEVAIGELIELGILCTQYSPSTRPTMLDVADDLDRLKRYLGGETTATFASSLGMSSSTVGDD</sequence>
<keyword evidence="9" id="KW-0472">Membrane</keyword>
<dbReference type="FunFam" id="3.80.10.10:FF:000233">
    <property type="entry name" value="Leucine-rich repeat receptor-like protein kinase TDR"/>
    <property type="match status" value="1"/>
</dbReference>
<evidence type="ECO:0000256" key="6">
    <source>
        <dbReference type="ARBA" id="ARBA00022729"/>
    </source>
</evidence>
<dbReference type="Gene3D" id="1.10.510.10">
    <property type="entry name" value="Transferase(Phosphotransferase) domain 1"/>
    <property type="match status" value="1"/>
</dbReference>
<dbReference type="SUPFAM" id="SSF56112">
    <property type="entry name" value="Protein kinase-like (PK-like)"/>
    <property type="match status" value="1"/>
</dbReference>
<keyword evidence="12" id="KW-0418">Kinase</keyword>
<keyword evidence="4" id="KW-0433">Leucine-rich repeat</keyword>
<dbReference type="FunFam" id="3.80.10.10:FF:000299">
    <property type="entry name" value="Piriformospora indica-insensitive protein 2"/>
    <property type="match status" value="1"/>
</dbReference>
<evidence type="ECO:0000256" key="3">
    <source>
        <dbReference type="ARBA" id="ARBA00022475"/>
    </source>
</evidence>
<dbReference type="GO" id="GO:0009791">
    <property type="term" value="P:post-embryonic development"/>
    <property type="evidence" value="ECO:0007669"/>
    <property type="project" value="UniProtKB-ARBA"/>
</dbReference>
<dbReference type="InterPro" id="IPR032675">
    <property type="entry name" value="LRR_dom_sf"/>
</dbReference>
<keyword evidence="8" id="KW-1133">Transmembrane helix</keyword>
<dbReference type="Pfam" id="PF00560">
    <property type="entry name" value="LRR_1"/>
    <property type="match status" value="6"/>
</dbReference>
<dbReference type="GO" id="GO:0005524">
    <property type="term" value="F:ATP binding"/>
    <property type="evidence" value="ECO:0007669"/>
    <property type="project" value="InterPro"/>
</dbReference>
<dbReference type="Proteomes" id="UP001237642">
    <property type="component" value="Unassembled WGS sequence"/>
</dbReference>
<dbReference type="Gene3D" id="3.80.10.10">
    <property type="entry name" value="Ribonuclease Inhibitor"/>
    <property type="match status" value="3"/>
</dbReference>
<dbReference type="AlphaFoldDB" id="A0AAD8H263"/>
<accession>A0AAD8H263</accession>
<dbReference type="SUPFAM" id="SSF52058">
    <property type="entry name" value="L domain-like"/>
    <property type="match status" value="2"/>
</dbReference>
<keyword evidence="5" id="KW-0812">Transmembrane</keyword>
<dbReference type="InterPro" id="IPR001245">
    <property type="entry name" value="Ser-Thr/Tyr_kinase_cat_dom"/>
</dbReference>
<reference evidence="12" key="1">
    <citation type="submission" date="2023-02" db="EMBL/GenBank/DDBJ databases">
        <title>Genome of toxic invasive species Heracleum sosnowskyi carries increased number of genes despite the absence of recent whole-genome duplications.</title>
        <authorList>
            <person name="Schelkunov M."/>
            <person name="Shtratnikova V."/>
            <person name="Makarenko M."/>
            <person name="Klepikova A."/>
            <person name="Omelchenko D."/>
            <person name="Novikova G."/>
            <person name="Obukhova E."/>
            <person name="Bogdanov V."/>
            <person name="Penin A."/>
            <person name="Logacheva M."/>
        </authorList>
    </citation>
    <scope>NUCLEOTIDE SEQUENCE</scope>
    <source>
        <strain evidence="12">Hsosn_3</strain>
        <tissue evidence="12">Leaf</tissue>
    </source>
</reference>
<keyword evidence="7" id="KW-0677">Repeat</keyword>
<evidence type="ECO:0000256" key="5">
    <source>
        <dbReference type="ARBA" id="ARBA00022692"/>
    </source>
</evidence>
<keyword evidence="12" id="KW-0675">Receptor</keyword>
<dbReference type="InterPro" id="IPR001611">
    <property type="entry name" value="Leu-rich_rpt"/>
</dbReference>
<dbReference type="EMBL" id="JAUIZM010000011">
    <property type="protein sequence ID" value="KAK1358136.1"/>
    <property type="molecule type" value="Genomic_DNA"/>
</dbReference>
<reference evidence="12" key="2">
    <citation type="submission" date="2023-05" db="EMBL/GenBank/DDBJ databases">
        <authorList>
            <person name="Schelkunov M.I."/>
        </authorList>
    </citation>
    <scope>NUCLEOTIDE SEQUENCE</scope>
    <source>
        <strain evidence="12">Hsosn_3</strain>
        <tissue evidence="12">Leaf</tissue>
    </source>
</reference>
<gene>
    <name evidence="12" type="ORF">POM88_051392</name>
</gene>
<keyword evidence="13" id="KW-1185">Reference proteome</keyword>
<keyword evidence="3" id="KW-1003">Cell membrane</keyword>
<evidence type="ECO:0000256" key="9">
    <source>
        <dbReference type="ARBA" id="ARBA00023136"/>
    </source>
</evidence>
<evidence type="ECO:0000256" key="10">
    <source>
        <dbReference type="ARBA" id="ARBA00023180"/>
    </source>
</evidence>
<name>A0AAD8H263_9APIA</name>
<keyword evidence="10" id="KW-0325">Glycoprotein</keyword>
<protein>
    <submittedName>
        <fullName evidence="12">Leucine-rich repeat receptor-like serine/threonine-protein kinase</fullName>
    </submittedName>
</protein>
<dbReference type="InterPro" id="IPR003591">
    <property type="entry name" value="Leu-rich_rpt_typical-subtyp"/>
</dbReference>
<dbReference type="PROSITE" id="PS50011">
    <property type="entry name" value="PROTEIN_KINASE_DOM"/>
    <property type="match status" value="1"/>
</dbReference>
<evidence type="ECO:0000259" key="11">
    <source>
        <dbReference type="PROSITE" id="PS50011"/>
    </source>
</evidence>
<dbReference type="PANTHER" id="PTHR27008:SF510">
    <property type="entry name" value="OS09G0423200 PROTEIN"/>
    <property type="match status" value="1"/>
</dbReference>
<evidence type="ECO:0000256" key="1">
    <source>
        <dbReference type="ARBA" id="ARBA00004167"/>
    </source>
</evidence>
<proteinExistence type="predicted"/>
<dbReference type="GO" id="GO:0004672">
    <property type="term" value="F:protein kinase activity"/>
    <property type="evidence" value="ECO:0007669"/>
    <property type="project" value="InterPro"/>
</dbReference>
<dbReference type="SMART" id="SM00369">
    <property type="entry name" value="LRR_TYP"/>
    <property type="match status" value="7"/>
</dbReference>
<dbReference type="InterPro" id="IPR011009">
    <property type="entry name" value="Kinase-like_dom_sf"/>
</dbReference>
<evidence type="ECO:0000256" key="2">
    <source>
        <dbReference type="ARBA" id="ARBA00004236"/>
    </source>
</evidence>
<evidence type="ECO:0000313" key="12">
    <source>
        <dbReference type="EMBL" id="KAK1358136.1"/>
    </source>
</evidence>
<dbReference type="GO" id="GO:0006952">
    <property type="term" value="P:defense response"/>
    <property type="evidence" value="ECO:0007669"/>
    <property type="project" value="UniProtKB-ARBA"/>
</dbReference>
<keyword evidence="6" id="KW-0732">Signal</keyword>
<evidence type="ECO:0000256" key="7">
    <source>
        <dbReference type="ARBA" id="ARBA00022737"/>
    </source>
</evidence>
<dbReference type="GO" id="GO:0051707">
    <property type="term" value="P:response to other organism"/>
    <property type="evidence" value="ECO:0007669"/>
    <property type="project" value="UniProtKB-ARBA"/>
</dbReference>
<dbReference type="GO" id="GO:0005886">
    <property type="term" value="C:plasma membrane"/>
    <property type="evidence" value="ECO:0007669"/>
    <property type="project" value="UniProtKB-SubCell"/>
</dbReference>
<dbReference type="InterPro" id="IPR051809">
    <property type="entry name" value="Plant_receptor-like_S/T_kinase"/>
</dbReference>
<dbReference type="Pfam" id="PF07714">
    <property type="entry name" value="PK_Tyr_Ser-Thr"/>
    <property type="match status" value="1"/>
</dbReference>
<organism evidence="12 13">
    <name type="scientific">Heracleum sosnowskyi</name>
    <dbReference type="NCBI Taxonomy" id="360622"/>
    <lineage>
        <taxon>Eukaryota</taxon>
        <taxon>Viridiplantae</taxon>
        <taxon>Streptophyta</taxon>
        <taxon>Embryophyta</taxon>
        <taxon>Tracheophyta</taxon>
        <taxon>Spermatophyta</taxon>
        <taxon>Magnoliopsida</taxon>
        <taxon>eudicotyledons</taxon>
        <taxon>Gunneridae</taxon>
        <taxon>Pentapetalae</taxon>
        <taxon>asterids</taxon>
        <taxon>campanulids</taxon>
        <taxon>Apiales</taxon>
        <taxon>Apiaceae</taxon>
        <taxon>Apioideae</taxon>
        <taxon>apioid superclade</taxon>
        <taxon>Tordylieae</taxon>
        <taxon>Tordyliinae</taxon>
        <taxon>Heracleum</taxon>
    </lineage>
</organism>
<dbReference type="InterPro" id="IPR000719">
    <property type="entry name" value="Prot_kinase_dom"/>
</dbReference>